<dbReference type="PROSITE" id="PS51186">
    <property type="entry name" value="GNAT"/>
    <property type="match status" value="1"/>
</dbReference>
<proteinExistence type="predicted"/>
<accession>A0A1I2KSY3</accession>
<reference evidence="4 5" key="1">
    <citation type="submission" date="2016-10" db="EMBL/GenBank/DDBJ databases">
        <authorList>
            <person name="de Groot N.N."/>
        </authorList>
    </citation>
    <scope>NUCLEOTIDE SEQUENCE [LARGE SCALE GENOMIC DNA]</scope>
    <source>
        <strain evidence="4 5">DSM 44945</strain>
    </source>
</reference>
<evidence type="ECO:0000259" key="3">
    <source>
        <dbReference type="PROSITE" id="PS51186"/>
    </source>
</evidence>
<dbReference type="GO" id="GO:0016747">
    <property type="term" value="F:acyltransferase activity, transferring groups other than amino-acyl groups"/>
    <property type="evidence" value="ECO:0007669"/>
    <property type="project" value="InterPro"/>
</dbReference>
<evidence type="ECO:0000256" key="2">
    <source>
        <dbReference type="ARBA" id="ARBA00023315"/>
    </source>
</evidence>
<evidence type="ECO:0000313" key="4">
    <source>
        <dbReference type="EMBL" id="SFF68191.1"/>
    </source>
</evidence>
<gene>
    <name evidence="4" type="ORF">SAMN04488025_102162</name>
</gene>
<dbReference type="OrthoDB" id="9805924at2"/>
<keyword evidence="5" id="KW-1185">Reference proteome</keyword>
<dbReference type="PANTHER" id="PTHR43420">
    <property type="entry name" value="ACETYLTRANSFERASE"/>
    <property type="match status" value="1"/>
</dbReference>
<evidence type="ECO:0000256" key="1">
    <source>
        <dbReference type="ARBA" id="ARBA00022679"/>
    </source>
</evidence>
<protein>
    <submittedName>
        <fullName evidence="4">Acetyltransferase (GNAT) family protein</fullName>
    </submittedName>
</protein>
<dbReference type="InterPro" id="IPR016181">
    <property type="entry name" value="Acyl_CoA_acyltransferase"/>
</dbReference>
<dbReference type="InterPro" id="IPR000182">
    <property type="entry name" value="GNAT_dom"/>
</dbReference>
<dbReference type="SUPFAM" id="SSF55729">
    <property type="entry name" value="Acyl-CoA N-acyltransferases (Nat)"/>
    <property type="match status" value="1"/>
</dbReference>
<name>A0A1I2KSY3_9BACL</name>
<dbReference type="RefSeq" id="WP_092035593.1">
    <property type="nucleotide sequence ID" value="NZ_FOOK01000002.1"/>
</dbReference>
<dbReference type="EMBL" id="FOOK01000002">
    <property type="protein sequence ID" value="SFF68191.1"/>
    <property type="molecule type" value="Genomic_DNA"/>
</dbReference>
<sequence>MIRELTRREEWVEAFPLLKELRTHLDLDTYLSLLEEMRPRGYRLFALEESGRMLALAGVAVMVNLYNGRHLFIYDLVTKEEERSKGYGAKLLRYLEDFARAQGCRLVELTSGVRRKEAHRFYEEKMGYTRNSWVFRKRLSPEGKEEGVK</sequence>
<dbReference type="AlphaFoldDB" id="A0A1I2KSY3"/>
<evidence type="ECO:0000313" key="5">
    <source>
        <dbReference type="Proteomes" id="UP000198661"/>
    </source>
</evidence>
<dbReference type="STRING" id="201973.SAMN04488025_102162"/>
<dbReference type="Gene3D" id="3.40.630.30">
    <property type="match status" value="1"/>
</dbReference>
<dbReference type="InterPro" id="IPR050680">
    <property type="entry name" value="YpeA/RimI_acetyltransf"/>
</dbReference>
<dbReference type="CDD" id="cd04301">
    <property type="entry name" value="NAT_SF"/>
    <property type="match status" value="1"/>
</dbReference>
<feature type="domain" description="N-acetyltransferase" evidence="3">
    <location>
        <begin position="1"/>
        <end position="149"/>
    </location>
</feature>
<dbReference type="Proteomes" id="UP000198661">
    <property type="component" value="Unassembled WGS sequence"/>
</dbReference>
<organism evidence="4 5">
    <name type="scientific">Planifilum fulgidum</name>
    <dbReference type="NCBI Taxonomy" id="201973"/>
    <lineage>
        <taxon>Bacteria</taxon>
        <taxon>Bacillati</taxon>
        <taxon>Bacillota</taxon>
        <taxon>Bacilli</taxon>
        <taxon>Bacillales</taxon>
        <taxon>Thermoactinomycetaceae</taxon>
        <taxon>Planifilum</taxon>
    </lineage>
</organism>
<keyword evidence="2" id="KW-0012">Acyltransferase</keyword>
<dbReference type="PANTHER" id="PTHR43420:SF12">
    <property type="entry name" value="N-ACETYLTRANSFERASE DOMAIN-CONTAINING PROTEIN"/>
    <property type="match status" value="1"/>
</dbReference>
<dbReference type="Pfam" id="PF00583">
    <property type="entry name" value="Acetyltransf_1"/>
    <property type="match status" value="1"/>
</dbReference>
<keyword evidence="1 4" id="KW-0808">Transferase</keyword>